<accession>A0A9N8KPM8</accession>
<dbReference type="Proteomes" id="UP001154114">
    <property type="component" value="Chromosome 2"/>
</dbReference>
<gene>
    <name evidence="1" type="ORF">CINC_LOCUS5816</name>
</gene>
<protein>
    <submittedName>
        <fullName evidence="1">Uncharacterized protein</fullName>
    </submittedName>
</protein>
<proteinExistence type="predicted"/>
<evidence type="ECO:0000313" key="1">
    <source>
        <dbReference type="EMBL" id="CAD0194967.1"/>
    </source>
</evidence>
<organism evidence="1 2">
    <name type="scientific">Chrysodeixis includens</name>
    <name type="common">Soybean looper</name>
    <name type="synonym">Pseudoplusia includens</name>
    <dbReference type="NCBI Taxonomy" id="689277"/>
    <lineage>
        <taxon>Eukaryota</taxon>
        <taxon>Metazoa</taxon>
        <taxon>Ecdysozoa</taxon>
        <taxon>Arthropoda</taxon>
        <taxon>Hexapoda</taxon>
        <taxon>Insecta</taxon>
        <taxon>Pterygota</taxon>
        <taxon>Neoptera</taxon>
        <taxon>Endopterygota</taxon>
        <taxon>Lepidoptera</taxon>
        <taxon>Glossata</taxon>
        <taxon>Ditrysia</taxon>
        <taxon>Noctuoidea</taxon>
        <taxon>Noctuidae</taxon>
        <taxon>Plusiinae</taxon>
        <taxon>Chrysodeixis</taxon>
    </lineage>
</organism>
<dbReference type="EMBL" id="LR824005">
    <property type="protein sequence ID" value="CAD0194967.1"/>
    <property type="molecule type" value="Genomic_DNA"/>
</dbReference>
<reference evidence="1" key="1">
    <citation type="submission" date="2021-12" db="EMBL/GenBank/DDBJ databases">
        <authorList>
            <person name="King R."/>
        </authorList>
    </citation>
    <scope>NUCLEOTIDE SEQUENCE</scope>
</reference>
<keyword evidence="2" id="KW-1185">Reference proteome</keyword>
<name>A0A9N8KPM8_CHRIL</name>
<evidence type="ECO:0000313" key="2">
    <source>
        <dbReference type="Proteomes" id="UP001154114"/>
    </source>
</evidence>
<dbReference type="AlphaFoldDB" id="A0A9N8KPM8"/>
<sequence>MWFKESFRSELSVLASFNQQYLAGQLNMRVPPLPVYEPPVPSCTVTDAMDSKDNWRKSFSIDSLLGGVDKPSAECSAGAPAPACGADAAALAAAMWPPFVPPTLEHLQLRLNLQSFVDNLHLYFQQPLNPL</sequence>